<evidence type="ECO:0000313" key="1">
    <source>
        <dbReference type="EMBL" id="VEU59485.1"/>
    </source>
</evidence>
<dbReference type="Proteomes" id="UP000289440">
    <property type="component" value="Plasmid 3"/>
</dbReference>
<dbReference type="KEGG" id="mnu:NCTC10166_00463"/>
<dbReference type="AlphaFoldDB" id="A0A449A5G0"/>
<keyword evidence="3" id="KW-1185">Reference proteome</keyword>
<dbReference type="Proteomes" id="UP000289440">
    <property type="component" value="Chromosome"/>
</dbReference>
<proteinExistence type="predicted"/>
<protein>
    <submittedName>
        <fullName evidence="1">Uncharacterized protein</fullName>
    </submittedName>
</protein>
<organism evidence="1 3">
    <name type="scientific">Mesomycoplasma neurolyticum</name>
    <dbReference type="NCBI Taxonomy" id="2120"/>
    <lineage>
        <taxon>Bacteria</taxon>
        <taxon>Bacillati</taxon>
        <taxon>Mycoplasmatota</taxon>
        <taxon>Mycoplasmoidales</taxon>
        <taxon>Metamycoplasmataceae</taxon>
        <taxon>Mesomycoplasma</taxon>
    </lineage>
</organism>
<dbReference type="KEGG" id="mnu:NCTC10166_00879"/>
<evidence type="ECO:0000313" key="2">
    <source>
        <dbReference type="EMBL" id="VEU59892.1"/>
    </source>
</evidence>
<dbReference type="RefSeq" id="WP_129719871.1">
    <property type="nucleotide sequence ID" value="NZ_LR214951.1"/>
</dbReference>
<reference evidence="1 3" key="1">
    <citation type="submission" date="2019-01" db="EMBL/GenBank/DDBJ databases">
        <authorList>
            <consortium name="Pathogen Informatics"/>
        </authorList>
    </citation>
    <scope>NUCLEOTIDE SEQUENCE [LARGE SCALE GENOMIC DNA]</scope>
    <source>
        <strain evidence="1 3">NCTC10166</strain>
        <plasmid evidence="3">3</plasmid>
    </source>
</reference>
<name>A0A449A5G0_9BACT</name>
<evidence type="ECO:0000313" key="3">
    <source>
        <dbReference type="Proteomes" id="UP000289440"/>
    </source>
</evidence>
<geneLocation type="plasmid" evidence="2 3">
    <name>3</name>
</geneLocation>
<accession>A0A449A5G0</accession>
<gene>
    <name evidence="1" type="ORF">NCTC10166_00463</name>
    <name evidence="2" type="ORF">NCTC10166_00879</name>
</gene>
<keyword evidence="2" id="KW-0614">Plasmid</keyword>
<sequence length="389" mass="46535">MQSSVFKITRFAKGTNEYYKKGKVIDYITRPSAVYKSTKTSNEILALVNEQTQLEKVLNSLVNEQSSINSGLFKIKNKKANLIAVEKAKNIYKKLKKEQLIWDAVLSFEYERMKNANIVSQQEYADFLASNFEYFLKSEKFNLKNLDILFAIHTNTKHPHFHILFSEKMPTTWNYKQKKFKFRSKGSLEIENIKKFQKYLDMKLLHKKDYETLWNIKKEVFEIKTEIKHEPIFKVMFNEQNNFYDDLQKIKKYYKNNKKPTFNLAPKEIQESVIAIKDYLLKNNELFFKKVNIFQQKLDTLQELEIDKIFDEEKTEFINNQLNEFNNQLNNQILKNAAFLNEKIIAKLKSSKFHEKTLLKKIIKKLTWMPYKIYQIKKSFDKGYDLIND</sequence>
<dbReference type="EMBL" id="LR214953">
    <property type="protein sequence ID" value="VEU59892.1"/>
    <property type="molecule type" value="Genomic_DNA"/>
</dbReference>
<dbReference type="OrthoDB" id="396426at2"/>
<dbReference type="EMBL" id="LR214951">
    <property type="protein sequence ID" value="VEU59485.1"/>
    <property type="molecule type" value="Genomic_DNA"/>
</dbReference>